<name>A0ABP6ZEC3_9ACTN</name>
<gene>
    <name evidence="2" type="ORF">GCM10022419_108390</name>
</gene>
<protein>
    <recommendedName>
        <fullName evidence="1">YdhG-like domain-containing protein</fullName>
    </recommendedName>
</protein>
<accession>A0ABP6ZEC3</accession>
<organism evidence="2 3">
    <name type="scientific">Nonomuraea rosea</name>
    <dbReference type="NCBI Taxonomy" id="638574"/>
    <lineage>
        <taxon>Bacteria</taxon>
        <taxon>Bacillati</taxon>
        <taxon>Actinomycetota</taxon>
        <taxon>Actinomycetes</taxon>
        <taxon>Streptosporangiales</taxon>
        <taxon>Streptosporangiaceae</taxon>
        <taxon>Nonomuraea</taxon>
    </lineage>
</organism>
<dbReference type="SUPFAM" id="SSF159888">
    <property type="entry name" value="YdhG-like"/>
    <property type="match status" value="1"/>
</dbReference>
<dbReference type="InterPro" id="IPR014922">
    <property type="entry name" value="YdhG-like"/>
</dbReference>
<proteinExistence type="predicted"/>
<feature type="domain" description="YdhG-like" evidence="1">
    <location>
        <begin position="19"/>
        <end position="113"/>
    </location>
</feature>
<keyword evidence="3" id="KW-1185">Reference proteome</keyword>
<evidence type="ECO:0000313" key="2">
    <source>
        <dbReference type="EMBL" id="GAA3605907.1"/>
    </source>
</evidence>
<dbReference type="EMBL" id="BAABDQ010000041">
    <property type="protein sequence ID" value="GAA3605907.1"/>
    <property type="molecule type" value="Genomic_DNA"/>
</dbReference>
<reference evidence="3" key="1">
    <citation type="journal article" date="2019" name="Int. J. Syst. Evol. Microbiol.">
        <title>The Global Catalogue of Microorganisms (GCM) 10K type strain sequencing project: providing services to taxonomists for standard genome sequencing and annotation.</title>
        <authorList>
            <consortium name="The Broad Institute Genomics Platform"/>
            <consortium name="The Broad Institute Genome Sequencing Center for Infectious Disease"/>
            <person name="Wu L."/>
            <person name="Ma J."/>
        </authorList>
    </citation>
    <scope>NUCLEOTIDE SEQUENCE [LARGE SCALE GENOMIC DNA]</scope>
    <source>
        <strain evidence="3">JCM 17326</strain>
    </source>
</reference>
<dbReference type="RefSeq" id="WP_345574524.1">
    <property type="nucleotide sequence ID" value="NZ_BAABDQ010000041.1"/>
</dbReference>
<evidence type="ECO:0000259" key="1">
    <source>
        <dbReference type="Pfam" id="PF08818"/>
    </source>
</evidence>
<dbReference type="Proteomes" id="UP001500630">
    <property type="component" value="Unassembled WGS sequence"/>
</dbReference>
<comment type="caution">
    <text evidence="2">The sequence shown here is derived from an EMBL/GenBank/DDBJ whole genome shotgun (WGS) entry which is preliminary data.</text>
</comment>
<dbReference type="Pfam" id="PF08818">
    <property type="entry name" value="DUF1801"/>
    <property type="match status" value="1"/>
</dbReference>
<sequence>MAKFTTVDEYLAAQPEPLRAIAEKLLPIIDAVLPGAGALWQGHPVWSLGAAPGKNPVCLIKAYTSYVTFGFWKGRELVDDSGRMDTTGGMAHIKIRTAADIDAELFTAWLMQARDLERSAPQHR</sequence>
<evidence type="ECO:0000313" key="3">
    <source>
        <dbReference type="Proteomes" id="UP001500630"/>
    </source>
</evidence>